<dbReference type="EMBL" id="UZAU01000723">
    <property type="status" value="NOT_ANNOTATED_CDS"/>
    <property type="molecule type" value="Genomic_DNA"/>
</dbReference>
<reference evidence="1" key="2">
    <citation type="submission" date="2021-03" db="UniProtKB">
        <authorList>
            <consortium name="EnsemblPlants"/>
        </authorList>
    </citation>
    <scope>IDENTIFICATION</scope>
</reference>
<evidence type="ECO:0000313" key="2">
    <source>
        <dbReference type="Proteomes" id="UP000596661"/>
    </source>
</evidence>
<protein>
    <submittedName>
        <fullName evidence="1">Uncharacterized protein</fullName>
    </submittedName>
</protein>
<dbReference type="Gramene" id="evm.model.09.399">
    <property type="protein sequence ID" value="cds.evm.model.09.399"/>
    <property type="gene ID" value="evm.TU.09.399"/>
</dbReference>
<reference evidence="1" key="1">
    <citation type="submission" date="2018-11" db="EMBL/GenBank/DDBJ databases">
        <authorList>
            <person name="Grassa J C."/>
        </authorList>
    </citation>
    <scope>NUCLEOTIDE SEQUENCE [LARGE SCALE GENOMIC DNA]</scope>
</reference>
<organism evidence="1 2">
    <name type="scientific">Cannabis sativa</name>
    <name type="common">Hemp</name>
    <name type="synonym">Marijuana</name>
    <dbReference type="NCBI Taxonomy" id="3483"/>
    <lineage>
        <taxon>Eukaryota</taxon>
        <taxon>Viridiplantae</taxon>
        <taxon>Streptophyta</taxon>
        <taxon>Embryophyta</taxon>
        <taxon>Tracheophyta</taxon>
        <taxon>Spermatophyta</taxon>
        <taxon>Magnoliopsida</taxon>
        <taxon>eudicotyledons</taxon>
        <taxon>Gunneridae</taxon>
        <taxon>Pentapetalae</taxon>
        <taxon>rosids</taxon>
        <taxon>fabids</taxon>
        <taxon>Rosales</taxon>
        <taxon>Cannabaceae</taxon>
        <taxon>Cannabis</taxon>
    </lineage>
</organism>
<evidence type="ECO:0000313" key="1">
    <source>
        <dbReference type="EnsemblPlants" id="cds.evm.model.09.399"/>
    </source>
</evidence>
<keyword evidence="2" id="KW-1185">Reference proteome</keyword>
<sequence length="122" mass="13883">MSSKSTPLHEGFRIDGNNAVWDKCHVAIAPINKDVRQAPLDKMESVAASSYKGFLAFIFQMRPNVHQEGFVYSIFKKAGNLPDLDELHLRRQASWALDGLRPIFRLNSEGLYSKPFQINYTL</sequence>
<dbReference type="AlphaFoldDB" id="A0A803QG25"/>
<name>A0A803QG25_CANSA</name>
<dbReference type="Proteomes" id="UP000596661">
    <property type="component" value="Chromosome 9"/>
</dbReference>
<dbReference type="EnsemblPlants" id="evm.model.09.399">
    <property type="protein sequence ID" value="cds.evm.model.09.399"/>
    <property type="gene ID" value="evm.TU.09.399"/>
</dbReference>
<proteinExistence type="predicted"/>
<accession>A0A803QG25</accession>